<dbReference type="SUPFAM" id="SSF50978">
    <property type="entry name" value="WD40 repeat-like"/>
    <property type="match status" value="1"/>
</dbReference>
<keyword evidence="3" id="KW-1185">Reference proteome</keyword>
<reference evidence="2" key="1">
    <citation type="submission" date="2023-02" db="EMBL/GenBank/DDBJ databases">
        <title>Genome of toxic invasive species Heracleum sosnowskyi carries increased number of genes despite the absence of recent whole-genome duplications.</title>
        <authorList>
            <person name="Schelkunov M."/>
            <person name="Shtratnikova V."/>
            <person name="Makarenko M."/>
            <person name="Klepikova A."/>
            <person name="Omelchenko D."/>
            <person name="Novikova G."/>
            <person name="Obukhova E."/>
            <person name="Bogdanov V."/>
            <person name="Penin A."/>
            <person name="Logacheva M."/>
        </authorList>
    </citation>
    <scope>NUCLEOTIDE SEQUENCE</scope>
    <source>
        <strain evidence="2">Hsosn_3</strain>
        <tissue evidence="2">Leaf</tissue>
    </source>
</reference>
<dbReference type="Pfam" id="PF23726">
    <property type="entry name" value="Beta-prop_RSE1_2nd"/>
    <property type="match status" value="2"/>
</dbReference>
<feature type="domain" description="RSE1/DDB1/CPSF1 second beta-propeller" evidence="1">
    <location>
        <begin position="222"/>
        <end position="414"/>
    </location>
</feature>
<dbReference type="InterPro" id="IPR050358">
    <property type="entry name" value="RSE1/DDB1/CFT1"/>
</dbReference>
<name>A0AAD8HMS8_9APIA</name>
<dbReference type="EMBL" id="JAUIZM010000008">
    <property type="protein sequence ID" value="KAK1369521.1"/>
    <property type="molecule type" value="Genomic_DNA"/>
</dbReference>
<dbReference type="AlphaFoldDB" id="A0AAD8HMS8"/>
<comment type="caution">
    <text evidence="2">The sequence shown here is derived from an EMBL/GenBank/DDBJ whole genome shotgun (WGS) entry which is preliminary data.</text>
</comment>
<evidence type="ECO:0000259" key="1">
    <source>
        <dbReference type="Pfam" id="PF23726"/>
    </source>
</evidence>
<dbReference type="InterPro" id="IPR058543">
    <property type="entry name" value="Beta-prop_RSE1/DDB1/CPSF1_2nd"/>
</dbReference>
<dbReference type="InterPro" id="IPR036322">
    <property type="entry name" value="WD40_repeat_dom_sf"/>
</dbReference>
<evidence type="ECO:0000313" key="2">
    <source>
        <dbReference type="EMBL" id="KAK1369521.1"/>
    </source>
</evidence>
<dbReference type="InterPro" id="IPR015943">
    <property type="entry name" value="WD40/YVTN_repeat-like_dom_sf"/>
</dbReference>
<feature type="domain" description="RSE1/DDB1/CPSF1 second beta-propeller" evidence="1">
    <location>
        <begin position="127"/>
        <end position="212"/>
    </location>
</feature>
<accession>A0AAD8HMS8</accession>
<dbReference type="Proteomes" id="UP001237642">
    <property type="component" value="Unassembled WGS sequence"/>
</dbReference>
<dbReference type="Gene3D" id="2.130.10.10">
    <property type="entry name" value="YVTN repeat-like/Quinoprotein amine dehydrogenase"/>
    <property type="match status" value="1"/>
</dbReference>
<organism evidence="2 3">
    <name type="scientific">Heracleum sosnowskyi</name>
    <dbReference type="NCBI Taxonomy" id="360622"/>
    <lineage>
        <taxon>Eukaryota</taxon>
        <taxon>Viridiplantae</taxon>
        <taxon>Streptophyta</taxon>
        <taxon>Embryophyta</taxon>
        <taxon>Tracheophyta</taxon>
        <taxon>Spermatophyta</taxon>
        <taxon>Magnoliopsida</taxon>
        <taxon>eudicotyledons</taxon>
        <taxon>Gunneridae</taxon>
        <taxon>Pentapetalae</taxon>
        <taxon>asterids</taxon>
        <taxon>campanulids</taxon>
        <taxon>Apiales</taxon>
        <taxon>Apiaceae</taxon>
        <taxon>Apioideae</taxon>
        <taxon>apioid superclade</taxon>
        <taxon>Tordylieae</taxon>
        <taxon>Tordyliinae</taxon>
        <taxon>Heracleum</taxon>
    </lineage>
</organism>
<reference evidence="2" key="2">
    <citation type="submission" date="2023-05" db="EMBL/GenBank/DDBJ databases">
        <authorList>
            <person name="Schelkunov M.I."/>
        </authorList>
    </citation>
    <scope>NUCLEOTIDE SEQUENCE</scope>
    <source>
        <strain evidence="2">Hsosn_3</strain>
        <tissue evidence="2">Leaf</tissue>
    </source>
</reference>
<evidence type="ECO:0000313" key="3">
    <source>
        <dbReference type="Proteomes" id="UP001237642"/>
    </source>
</evidence>
<protein>
    <recommendedName>
        <fullName evidence="1">RSE1/DDB1/CPSF1 second beta-propeller domain-containing protein</fullName>
    </recommendedName>
</protein>
<sequence length="671" mass="74934">MIGRGSIHIFSHYISRIIEFTDATAEVYARLEGADLRYLVGDCTGLLHLIHITEEDGRFGDSHLNSLPNQNGGTCIEALECYANVAPIVDFCLLEELGRQNKTTVVTCSGFGKDGSLRIIRSGFDFEKMASLKLEGITGIWSLRSATTDVFEKFLVLSFNRQTLILEMTSEEVLVETAIEGFSLDVRTLFSQYVVHDQLIQVTPRSVRILNQCFYCQFEAAGGGHLVYLQIGDGALDVTICQEEYKVSCLDINPLGEDQDFSVLAAVGLWPAPGVDSRVYIFSLPSLESLKKMDMGDTVCRSVLLCELEGICYLLCARGDGLLLKYLLDPETGHLEDRTEVSDSQPITLRMFKANNTALVFTASDTPSVIYSSNTKLLDSSLDLKGVTHVCPFSSPFSLDGLAIVEEGELCIGKVDFPKLLIRSIPLQETALKICHQDSTRTFALACAKYSTPGGECTGSIRWLNDKTFNFITTYPLQRFDFCASVISCSFSEDSKDYYCVGTGYFDTNRDARDKGRILYEELKLVAQKETNFLECEFGGVFDCPLLDTRGKTIVSGGDEIALSLLIYKVNKNGVDFWWRTNINLMILSDQSMKSVWELDYQQWRACLFAEEVHKGYDTSEVKVRAVNSENFLDGVLIERFLELIPDDVDCVLTAMTLYSRGAEEEGERYD</sequence>
<gene>
    <name evidence="2" type="ORF">POM88_035613</name>
</gene>
<dbReference type="PANTHER" id="PTHR10644">
    <property type="entry name" value="DNA REPAIR/RNA PROCESSING CPSF FAMILY"/>
    <property type="match status" value="1"/>
</dbReference>
<proteinExistence type="predicted"/>